<feature type="region of interest" description="Disordered" evidence="1">
    <location>
        <begin position="123"/>
        <end position="174"/>
    </location>
</feature>
<keyword evidence="2" id="KW-0732">Signal</keyword>
<name>A0A1M4EE20_9ACTN</name>
<reference evidence="3" key="1">
    <citation type="submission" date="2016-04" db="EMBL/GenBank/DDBJ databases">
        <authorList>
            <person name="Evans L.H."/>
            <person name="Alamgir A."/>
            <person name="Owens N."/>
            <person name="Weber N.D."/>
            <person name="Virtaneva K."/>
            <person name="Barbian K."/>
            <person name="Babar A."/>
            <person name="Rosenke K."/>
        </authorList>
    </citation>
    <scope>NUCLEOTIDE SEQUENCE</scope>
    <source>
        <strain evidence="3">Nono1</strain>
    </source>
</reference>
<evidence type="ECO:0000313" key="3">
    <source>
        <dbReference type="EMBL" id="SBO97231.1"/>
    </source>
</evidence>
<feature type="chain" id="PRO_5012702558" evidence="2">
    <location>
        <begin position="20"/>
        <end position="262"/>
    </location>
</feature>
<accession>A0A1M4EE20</accession>
<evidence type="ECO:0000256" key="2">
    <source>
        <dbReference type="SAM" id="SignalP"/>
    </source>
</evidence>
<feature type="signal peptide" evidence="2">
    <location>
        <begin position="1"/>
        <end position="19"/>
    </location>
</feature>
<evidence type="ECO:0000256" key="1">
    <source>
        <dbReference type="SAM" id="MobiDB-lite"/>
    </source>
</evidence>
<proteinExistence type="predicted"/>
<protein>
    <submittedName>
        <fullName evidence="3">Uncharacterized protein</fullName>
    </submittedName>
</protein>
<feature type="compositionally biased region" description="Low complexity" evidence="1">
    <location>
        <begin position="202"/>
        <end position="225"/>
    </location>
</feature>
<sequence>MTGPRIAGNALAAATAAVAASHLGVAGTVLGAALVSVGTTAGTAVYAHYLERTGEKVRQHTVKARRGQSCAGGGTDTLVPVEEAAPRRLPWARVAVAAGLVFALSMGGILTYQTVAGQTVAEQLTGKPARKTARAKPTPVKDKDAEPGYSARRVRTAVTPVASRSPDPSATPAVTATLTVTVSATPAVTAAPAPAGHPTPAPTATTAASGSPAPSAPAQSPAPTGSMPPPQHVEPGDRVRRPPATPDESARVRTAAAQEDEE</sequence>
<gene>
    <name evidence="3" type="ORF">BN4615_P6747</name>
</gene>
<dbReference type="RefSeq" id="WP_225266016.1">
    <property type="nucleotide sequence ID" value="NZ_CP084058.1"/>
</dbReference>
<organism evidence="3">
    <name type="scientific">Nonomuraea gerenzanensis</name>
    <dbReference type="NCBI Taxonomy" id="93944"/>
    <lineage>
        <taxon>Bacteria</taxon>
        <taxon>Bacillati</taxon>
        <taxon>Actinomycetota</taxon>
        <taxon>Actinomycetes</taxon>
        <taxon>Streptosporangiales</taxon>
        <taxon>Streptosporangiaceae</taxon>
        <taxon>Nonomuraea</taxon>
    </lineage>
</organism>
<dbReference type="EMBL" id="LT559118">
    <property type="protein sequence ID" value="SBO97231.1"/>
    <property type="molecule type" value="Genomic_DNA"/>
</dbReference>
<feature type="region of interest" description="Disordered" evidence="1">
    <location>
        <begin position="189"/>
        <end position="262"/>
    </location>
</feature>
<dbReference type="AlphaFoldDB" id="A0A1M4EE20"/>